<protein>
    <submittedName>
        <fullName evidence="3">P-loop containing nucleoside triphosphate hydrolase protein</fullName>
    </submittedName>
</protein>
<dbReference type="Pfam" id="PF13401">
    <property type="entry name" value="AAA_22"/>
    <property type="match status" value="1"/>
</dbReference>
<dbReference type="InterPro" id="IPR049945">
    <property type="entry name" value="AAA_22"/>
</dbReference>
<proteinExistence type="predicted"/>
<reference evidence="3" key="1">
    <citation type="journal article" date="2021" name="Nat. Commun.">
        <title>Genetic determinants of endophytism in the Arabidopsis root mycobiome.</title>
        <authorList>
            <person name="Mesny F."/>
            <person name="Miyauchi S."/>
            <person name="Thiergart T."/>
            <person name="Pickel B."/>
            <person name="Atanasova L."/>
            <person name="Karlsson M."/>
            <person name="Huettel B."/>
            <person name="Barry K.W."/>
            <person name="Haridas S."/>
            <person name="Chen C."/>
            <person name="Bauer D."/>
            <person name="Andreopoulos W."/>
            <person name="Pangilinan J."/>
            <person name="LaButti K."/>
            <person name="Riley R."/>
            <person name="Lipzen A."/>
            <person name="Clum A."/>
            <person name="Drula E."/>
            <person name="Henrissat B."/>
            <person name="Kohler A."/>
            <person name="Grigoriev I.V."/>
            <person name="Martin F.M."/>
            <person name="Hacquard S."/>
        </authorList>
    </citation>
    <scope>NUCLEOTIDE SEQUENCE</scope>
    <source>
        <strain evidence="3">MPI-CAGE-CH-0235</strain>
    </source>
</reference>
<dbReference type="OrthoDB" id="5986190at2759"/>
<dbReference type="Pfam" id="PF13424">
    <property type="entry name" value="TPR_12"/>
    <property type="match status" value="2"/>
</dbReference>
<dbReference type="SMART" id="SM00028">
    <property type="entry name" value="TPR"/>
    <property type="match status" value="3"/>
</dbReference>
<dbReference type="AlphaFoldDB" id="A0A8K0SQG0"/>
<evidence type="ECO:0000259" key="2">
    <source>
        <dbReference type="Pfam" id="PF13401"/>
    </source>
</evidence>
<sequence>MNHHTISGSVSGCNLSNVAVSGGTVTINTESRAAGIRKYIPYPRNETIVLRPSLTEQLDVLLPKTSEAQMAALFGLGGSGKTHLALDFAYRRLSESFDVFWVHAESYATFSQDYRRIADVLDVDTEGLSEAEILHAVRIAIEKRSRWLLVIDNADHLALFDPPQTIQGASDQQQPNAQARQTGAGTVLWTSREESIVGRRVSNGRGIKVTHMALEEAKQLLWSVINDGTMGSEDDDQLELVVEELGHLPLAVSQAGAYMRLTMTKIPEYLEILGEGQKRWNVLNETYHDRYRPNNVSNSILQTWRISFDRLKADDELAFNMLHIATHLEYQDVQWSVLREVAKVATELNEGKGKGKKEEPDNVTIRRAVRRLIDFAFVSHRKDRPGEESYEMHKLVREGIQFQLSLAQAGDANTEMPWTTHRNTRSRRSRVKRDRPRSEYPRSAVAALVAMDKLFPRYKIGEHKKWPVYEVYFPHCMRVAELPDFPGENARAGHFFRRAGHYALDRGLYAQSVTLWAKAWEVLRKEFGQEHEVALAVQIDLGNAHLWNGDVDEANKHLVAALNSCQEHLGDEHRLTLDAMRLVGDSRRKQQRYDEAKDLLERACEIDKRMRGEEHHDTILSGYSLAEVYYEQGDYKRAQEIFSKVLAQWRQLYGEEHRDTIAAKWSLAYTYRRLPGRQAEAIRLMEEAIRGFRNTIGPLHPMTRHAEEYLEQWTSKHEMEEMET</sequence>
<dbReference type="PRINTS" id="PR00364">
    <property type="entry name" value="DISEASERSIST"/>
</dbReference>
<evidence type="ECO:0000256" key="1">
    <source>
        <dbReference type="SAM" id="MobiDB-lite"/>
    </source>
</evidence>
<feature type="region of interest" description="Disordered" evidence="1">
    <location>
        <begin position="416"/>
        <end position="438"/>
    </location>
</feature>
<dbReference type="PANTHER" id="PTHR46082">
    <property type="entry name" value="ATP/GTP-BINDING PROTEIN-RELATED"/>
    <property type="match status" value="1"/>
</dbReference>
<keyword evidence="3" id="KW-0378">Hydrolase</keyword>
<dbReference type="SUPFAM" id="SSF52540">
    <property type="entry name" value="P-loop containing nucleoside triphosphate hydrolases"/>
    <property type="match status" value="1"/>
</dbReference>
<dbReference type="GO" id="GO:0043531">
    <property type="term" value="F:ADP binding"/>
    <property type="evidence" value="ECO:0007669"/>
    <property type="project" value="InterPro"/>
</dbReference>
<feature type="domain" description="ORC1/DEAH AAA+ ATPase" evidence="2">
    <location>
        <begin position="66"/>
        <end position="165"/>
    </location>
</feature>
<dbReference type="InterPro" id="IPR011990">
    <property type="entry name" value="TPR-like_helical_dom_sf"/>
</dbReference>
<dbReference type="SUPFAM" id="SSF48452">
    <property type="entry name" value="TPR-like"/>
    <property type="match status" value="1"/>
</dbReference>
<dbReference type="InterPro" id="IPR053137">
    <property type="entry name" value="NLR-like"/>
</dbReference>
<name>A0A8K0SQG0_9HYPO</name>
<dbReference type="GO" id="GO:0016787">
    <property type="term" value="F:hydrolase activity"/>
    <property type="evidence" value="ECO:0007669"/>
    <property type="project" value="UniProtKB-KW"/>
</dbReference>
<dbReference type="Gene3D" id="3.40.50.300">
    <property type="entry name" value="P-loop containing nucleotide triphosphate hydrolases"/>
    <property type="match status" value="1"/>
</dbReference>
<comment type="caution">
    <text evidence="3">The sequence shown here is derived from an EMBL/GenBank/DDBJ whole genome shotgun (WGS) entry which is preliminary data.</text>
</comment>
<dbReference type="Proteomes" id="UP000813444">
    <property type="component" value="Unassembled WGS sequence"/>
</dbReference>
<dbReference type="InterPro" id="IPR027417">
    <property type="entry name" value="P-loop_NTPase"/>
</dbReference>
<dbReference type="InterPro" id="IPR019734">
    <property type="entry name" value="TPR_rpt"/>
</dbReference>
<evidence type="ECO:0000313" key="4">
    <source>
        <dbReference type="Proteomes" id="UP000813444"/>
    </source>
</evidence>
<dbReference type="Gene3D" id="1.25.40.10">
    <property type="entry name" value="Tetratricopeptide repeat domain"/>
    <property type="match status" value="1"/>
</dbReference>
<keyword evidence="4" id="KW-1185">Reference proteome</keyword>
<evidence type="ECO:0000313" key="3">
    <source>
        <dbReference type="EMBL" id="KAH7317075.1"/>
    </source>
</evidence>
<organism evidence="3 4">
    <name type="scientific">Stachybotrys elegans</name>
    <dbReference type="NCBI Taxonomy" id="80388"/>
    <lineage>
        <taxon>Eukaryota</taxon>
        <taxon>Fungi</taxon>
        <taxon>Dikarya</taxon>
        <taxon>Ascomycota</taxon>
        <taxon>Pezizomycotina</taxon>
        <taxon>Sordariomycetes</taxon>
        <taxon>Hypocreomycetidae</taxon>
        <taxon>Hypocreales</taxon>
        <taxon>Stachybotryaceae</taxon>
        <taxon>Stachybotrys</taxon>
    </lineage>
</organism>
<accession>A0A8K0SQG0</accession>
<dbReference type="PANTHER" id="PTHR46082:SF6">
    <property type="entry name" value="AAA+ ATPASE DOMAIN-CONTAINING PROTEIN-RELATED"/>
    <property type="match status" value="1"/>
</dbReference>
<dbReference type="EMBL" id="JAGPNK010000008">
    <property type="protein sequence ID" value="KAH7317075.1"/>
    <property type="molecule type" value="Genomic_DNA"/>
</dbReference>
<feature type="compositionally biased region" description="Basic residues" evidence="1">
    <location>
        <begin position="422"/>
        <end position="435"/>
    </location>
</feature>
<gene>
    <name evidence="3" type="ORF">B0I35DRAFT_354543</name>
</gene>